<dbReference type="OrthoDB" id="5986449at2759"/>
<dbReference type="Proteomes" id="UP001163046">
    <property type="component" value="Unassembled WGS sequence"/>
</dbReference>
<accession>A0A9X0CN10</accession>
<proteinExistence type="predicted"/>
<evidence type="ECO:0000313" key="2">
    <source>
        <dbReference type="EMBL" id="KAJ7361914.1"/>
    </source>
</evidence>
<gene>
    <name evidence="2" type="ORF">OS493_014560</name>
</gene>
<organism evidence="2 3">
    <name type="scientific">Desmophyllum pertusum</name>
    <dbReference type="NCBI Taxonomy" id="174260"/>
    <lineage>
        <taxon>Eukaryota</taxon>
        <taxon>Metazoa</taxon>
        <taxon>Cnidaria</taxon>
        <taxon>Anthozoa</taxon>
        <taxon>Hexacorallia</taxon>
        <taxon>Scleractinia</taxon>
        <taxon>Caryophylliina</taxon>
        <taxon>Caryophylliidae</taxon>
        <taxon>Desmophyllum</taxon>
    </lineage>
</organism>
<dbReference type="AlphaFoldDB" id="A0A9X0CN10"/>
<dbReference type="EMBL" id="MU827308">
    <property type="protein sequence ID" value="KAJ7361914.1"/>
    <property type="molecule type" value="Genomic_DNA"/>
</dbReference>
<name>A0A9X0CN10_9CNID</name>
<feature type="signal peptide" evidence="1">
    <location>
        <begin position="1"/>
        <end position="23"/>
    </location>
</feature>
<keyword evidence="3" id="KW-1185">Reference proteome</keyword>
<reference evidence="2" key="1">
    <citation type="submission" date="2023-01" db="EMBL/GenBank/DDBJ databases">
        <title>Genome assembly of the deep-sea coral Lophelia pertusa.</title>
        <authorList>
            <person name="Herrera S."/>
            <person name="Cordes E."/>
        </authorList>
    </citation>
    <scope>NUCLEOTIDE SEQUENCE</scope>
    <source>
        <strain evidence="2">USNM1676648</strain>
        <tissue evidence="2">Polyp</tissue>
    </source>
</reference>
<evidence type="ECO:0000256" key="1">
    <source>
        <dbReference type="SAM" id="SignalP"/>
    </source>
</evidence>
<comment type="caution">
    <text evidence="2">The sequence shown here is derived from an EMBL/GenBank/DDBJ whole genome shotgun (WGS) entry which is preliminary data.</text>
</comment>
<feature type="chain" id="PRO_5040846813" description="Thyroglobulin type-1 domain-containing protein" evidence="1">
    <location>
        <begin position="24"/>
        <end position="190"/>
    </location>
</feature>
<protein>
    <recommendedName>
        <fullName evidence="4">Thyroglobulin type-1 domain-containing protein</fullName>
    </recommendedName>
</protein>
<evidence type="ECO:0000313" key="3">
    <source>
        <dbReference type="Proteomes" id="UP001163046"/>
    </source>
</evidence>
<dbReference type="PROSITE" id="PS51257">
    <property type="entry name" value="PROKAR_LIPOPROTEIN"/>
    <property type="match status" value="1"/>
</dbReference>
<sequence>MRTNSFAFGTLIALISCLTDVKGSGAGNPSSTATSPTTISMLHRTKCDTGRRNSSYVVDCPIRQSGKIRVMCIEGYCVCIGQGYDYYTCLPDAYGCKIDVNTTEALAKPQYKSQQPQTTYSCTPVKSSTRFEVHVLSVHEDIKRRPPAAGYALSISSVTESQTDRLYSCLEAMNLLIGFSIYQRTLPSLR</sequence>
<evidence type="ECO:0008006" key="4">
    <source>
        <dbReference type="Google" id="ProtNLM"/>
    </source>
</evidence>
<keyword evidence="1" id="KW-0732">Signal</keyword>